<evidence type="ECO:0000256" key="2">
    <source>
        <dbReference type="ARBA" id="ARBA00022801"/>
    </source>
</evidence>
<dbReference type="InterPro" id="IPR013148">
    <property type="entry name" value="Glyco_hydro_32_N"/>
</dbReference>
<evidence type="ECO:0000256" key="4">
    <source>
        <dbReference type="RuleBase" id="RU362110"/>
    </source>
</evidence>
<dbReference type="PANTHER" id="PTHR42800">
    <property type="entry name" value="EXOINULINASE INUD (AFU_ORTHOLOGUE AFUA_5G00480)"/>
    <property type="match status" value="1"/>
</dbReference>
<feature type="domain" description="Glycosyl hydrolase family 32 C-terminal" evidence="6">
    <location>
        <begin position="348"/>
        <end position="477"/>
    </location>
</feature>
<sequence length="481" mass="54635">MLRQRTVCRCLFKTDLMQRYLILLLALCFPAVMAAQKYRPVYHFSPKHGWIGDPDGLIKFRGKYHLFWWGHAVSNDLVHWQELPYPMQGGDGTFTYFSGSVVVDKRNTAGFGDSAMVAVYTLHKNDSVPEAQALSYSNDDTLFHFYKHNPVLDIGSNSFRDPQVFWYAKDQRWIMVVTHPHLHKVSFYASPDLKHWEHLSDFGPMGAVANDWEVPDLFALDGKWVLTIGQGPNRMQYFTGHFDGRSFVSDPQPEALWADYGPDFYAARSWRNADDTASTRVTWMGWLGNWTYARDVPSRWGKGFESIPRDLSLQPFPEGLRLVQQPVPELKVLRRDSIVLPRRKVNGQMPLTLFGSNSYELEVDIDLQTAKGAGLQVLLGQGRSFVVGYDVQQKQLYIDRSNCSDTAFSAHFPVRMSAPLHTRQLQLHIFVDAASVEVFAQQGKIVLSATTFPSETQTGVALFAKGGTATVTHFIAWKLEK</sequence>
<comment type="similarity">
    <text evidence="1 4">Belongs to the glycosyl hydrolase 32 family.</text>
</comment>
<name>A0A1K1RV13_9BACT</name>
<dbReference type="GO" id="GO:0005987">
    <property type="term" value="P:sucrose catabolic process"/>
    <property type="evidence" value="ECO:0007669"/>
    <property type="project" value="TreeGrafter"/>
</dbReference>
<keyword evidence="2 4" id="KW-0378">Hydrolase</keyword>
<feature type="domain" description="Glycosyl hydrolase family 32 N-terminal" evidence="5">
    <location>
        <begin position="43"/>
        <end position="326"/>
    </location>
</feature>
<dbReference type="InterPro" id="IPR023296">
    <property type="entry name" value="Glyco_hydro_beta-prop_sf"/>
</dbReference>
<dbReference type="SMART" id="SM00640">
    <property type="entry name" value="Glyco_32"/>
    <property type="match status" value="1"/>
</dbReference>
<reference evidence="7 8" key="1">
    <citation type="submission" date="2016-11" db="EMBL/GenBank/DDBJ databases">
        <authorList>
            <person name="Jaros S."/>
            <person name="Januszkiewicz K."/>
            <person name="Wedrychowicz H."/>
        </authorList>
    </citation>
    <scope>NUCLEOTIDE SEQUENCE [LARGE SCALE GENOMIC DNA]</scope>
    <source>
        <strain evidence="7 8">DSM 784</strain>
    </source>
</reference>
<keyword evidence="3 4" id="KW-0326">Glycosidase</keyword>
<dbReference type="Pfam" id="PF00251">
    <property type="entry name" value="Glyco_hydro_32N"/>
    <property type="match status" value="1"/>
</dbReference>
<evidence type="ECO:0000313" key="7">
    <source>
        <dbReference type="EMBL" id="SFW75660.1"/>
    </source>
</evidence>
<accession>A0A1K1RV13</accession>
<dbReference type="InterPro" id="IPR001362">
    <property type="entry name" value="Glyco_hydro_32"/>
</dbReference>
<dbReference type="PANTHER" id="PTHR42800:SF1">
    <property type="entry name" value="EXOINULINASE INUD (AFU_ORTHOLOGUE AFUA_5G00480)"/>
    <property type="match status" value="1"/>
</dbReference>
<evidence type="ECO:0000259" key="5">
    <source>
        <dbReference type="Pfam" id="PF00251"/>
    </source>
</evidence>
<dbReference type="STRING" id="1004.SAMN05661012_04270"/>
<dbReference type="Proteomes" id="UP000183788">
    <property type="component" value="Unassembled WGS sequence"/>
</dbReference>
<evidence type="ECO:0000256" key="1">
    <source>
        <dbReference type="ARBA" id="ARBA00009902"/>
    </source>
</evidence>
<protein>
    <submittedName>
        <fullName evidence="7">Fructan beta-fructosidase</fullName>
    </submittedName>
</protein>
<dbReference type="Gene3D" id="2.115.10.20">
    <property type="entry name" value="Glycosyl hydrolase domain, family 43"/>
    <property type="match status" value="1"/>
</dbReference>
<dbReference type="GO" id="GO:0004575">
    <property type="term" value="F:sucrose alpha-glucosidase activity"/>
    <property type="evidence" value="ECO:0007669"/>
    <property type="project" value="TreeGrafter"/>
</dbReference>
<dbReference type="InterPro" id="IPR013189">
    <property type="entry name" value="Glyco_hydro_32_C"/>
</dbReference>
<dbReference type="CDD" id="cd18622">
    <property type="entry name" value="GH32_Inu-like"/>
    <property type="match status" value="1"/>
</dbReference>
<evidence type="ECO:0000256" key="3">
    <source>
        <dbReference type="ARBA" id="ARBA00023295"/>
    </source>
</evidence>
<dbReference type="AlphaFoldDB" id="A0A1K1RV13"/>
<evidence type="ECO:0000313" key="8">
    <source>
        <dbReference type="Proteomes" id="UP000183788"/>
    </source>
</evidence>
<organism evidence="7 8">
    <name type="scientific">Chitinophaga sancti</name>
    <dbReference type="NCBI Taxonomy" id="1004"/>
    <lineage>
        <taxon>Bacteria</taxon>
        <taxon>Pseudomonadati</taxon>
        <taxon>Bacteroidota</taxon>
        <taxon>Chitinophagia</taxon>
        <taxon>Chitinophagales</taxon>
        <taxon>Chitinophagaceae</taxon>
        <taxon>Chitinophaga</taxon>
    </lineage>
</organism>
<dbReference type="InterPro" id="IPR013320">
    <property type="entry name" value="ConA-like_dom_sf"/>
</dbReference>
<evidence type="ECO:0000259" key="6">
    <source>
        <dbReference type="Pfam" id="PF08244"/>
    </source>
</evidence>
<dbReference type="Gene3D" id="2.60.120.560">
    <property type="entry name" value="Exo-inulinase, domain 1"/>
    <property type="match status" value="1"/>
</dbReference>
<dbReference type="Pfam" id="PF08244">
    <property type="entry name" value="Glyco_hydro_32C"/>
    <property type="match status" value="1"/>
</dbReference>
<dbReference type="GO" id="GO:0005737">
    <property type="term" value="C:cytoplasm"/>
    <property type="evidence" value="ECO:0007669"/>
    <property type="project" value="TreeGrafter"/>
</dbReference>
<gene>
    <name evidence="7" type="ORF">SAMN05661012_04270</name>
</gene>
<dbReference type="SUPFAM" id="SSF49899">
    <property type="entry name" value="Concanavalin A-like lectins/glucanases"/>
    <property type="match status" value="1"/>
</dbReference>
<dbReference type="SUPFAM" id="SSF75005">
    <property type="entry name" value="Arabinanase/levansucrase/invertase"/>
    <property type="match status" value="1"/>
</dbReference>
<dbReference type="EMBL" id="FPIZ01000014">
    <property type="protein sequence ID" value="SFW75660.1"/>
    <property type="molecule type" value="Genomic_DNA"/>
</dbReference>
<proteinExistence type="inferred from homology"/>